<feature type="transmembrane region" description="Helical" evidence="1">
    <location>
        <begin position="89"/>
        <end position="112"/>
    </location>
</feature>
<sequence length="131" mass="14272">MTTSIPLPYRLFFLYVEPILALAGAYYAASQPAAYIHDLSLPSLHLLAMPLSAQSAIVLLQLANLYLLFALNEHLVLSSTASLKTWRRLLFVILVADFVLGECGFRVCWGIYTDSVSVGCGTAPGRRGVPV</sequence>
<keyword evidence="1" id="KW-0472">Membrane</keyword>
<evidence type="ECO:0000313" key="4">
    <source>
        <dbReference type="Proteomes" id="UP000636479"/>
    </source>
</evidence>
<feature type="domain" description="DUF7704" evidence="2">
    <location>
        <begin position="3"/>
        <end position="98"/>
    </location>
</feature>
<dbReference type="OrthoDB" id="5313995at2759"/>
<reference evidence="3" key="1">
    <citation type="submission" date="2020-05" db="EMBL/GenBank/DDBJ databases">
        <title>Mycena genomes resolve the evolution of fungal bioluminescence.</title>
        <authorList>
            <person name="Tsai I.J."/>
        </authorList>
    </citation>
    <scope>NUCLEOTIDE SEQUENCE</scope>
    <source>
        <strain evidence="3">171206Taipei</strain>
    </source>
</reference>
<protein>
    <recommendedName>
        <fullName evidence="2">DUF7704 domain-containing protein</fullName>
    </recommendedName>
</protein>
<feature type="transmembrane region" description="Helical" evidence="1">
    <location>
        <begin position="12"/>
        <end position="29"/>
    </location>
</feature>
<feature type="transmembrane region" description="Helical" evidence="1">
    <location>
        <begin position="49"/>
        <end position="69"/>
    </location>
</feature>
<dbReference type="InterPro" id="IPR056121">
    <property type="entry name" value="DUF7704"/>
</dbReference>
<keyword evidence="1" id="KW-0812">Transmembrane</keyword>
<dbReference type="Pfam" id="PF24803">
    <property type="entry name" value="DUF7704"/>
    <property type="match status" value="1"/>
</dbReference>
<dbReference type="EMBL" id="JACAZF010000005">
    <property type="protein sequence ID" value="KAF7303372.1"/>
    <property type="molecule type" value="Genomic_DNA"/>
</dbReference>
<name>A0A8H6SS36_9AGAR</name>
<organism evidence="3 4">
    <name type="scientific">Mycena indigotica</name>
    <dbReference type="NCBI Taxonomy" id="2126181"/>
    <lineage>
        <taxon>Eukaryota</taxon>
        <taxon>Fungi</taxon>
        <taxon>Dikarya</taxon>
        <taxon>Basidiomycota</taxon>
        <taxon>Agaricomycotina</taxon>
        <taxon>Agaricomycetes</taxon>
        <taxon>Agaricomycetidae</taxon>
        <taxon>Agaricales</taxon>
        <taxon>Marasmiineae</taxon>
        <taxon>Mycenaceae</taxon>
        <taxon>Mycena</taxon>
    </lineage>
</organism>
<comment type="caution">
    <text evidence="3">The sequence shown here is derived from an EMBL/GenBank/DDBJ whole genome shotgun (WGS) entry which is preliminary data.</text>
</comment>
<proteinExistence type="predicted"/>
<dbReference type="AlphaFoldDB" id="A0A8H6SS36"/>
<accession>A0A8H6SS36</accession>
<keyword evidence="4" id="KW-1185">Reference proteome</keyword>
<evidence type="ECO:0000256" key="1">
    <source>
        <dbReference type="SAM" id="Phobius"/>
    </source>
</evidence>
<gene>
    <name evidence="3" type="ORF">MIND_00565100</name>
</gene>
<evidence type="ECO:0000313" key="3">
    <source>
        <dbReference type="EMBL" id="KAF7303372.1"/>
    </source>
</evidence>
<keyword evidence="1" id="KW-1133">Transmembrane helix</keyword>
<dbReference type="PANTHER" id="PTHR37019">
    <property type="entry name" value="CHROMOSOME 1, WHOLE GENOME SHOTGUN SEQUENCE"/>
    <property type="match status" value="1"/>
</dbReference>
<evidence type="ECO:0000259" key="2">
    <source>
        <dbReference type="Pfam" id="PF24803"/>
    </source>
</evidence>
<dbReference type="RefSeq" id="XP_037220344.1">
    <property type="nucleotide sequence ID" value="XM_037362423.1"/>
</dbReference>
<dbReference type="GeneID" id="59344939"/>
<dbReference type="Proteomes" id="UP000636479">
    <property type="component" value="Unassembled WGS sequence"/>
</dbReference>
<dbReference type="PANTHER" id="PTHR37019:SF1">
    <property type="entry name" value="EXPERA DOMAIN-CONTAINING PROTEIN"/>
    <property type="match status" value="1"/>
</dbReference>